<feature type="compositionally biased region" description="Polar residues" evidence="1">
    <location>
        <begin position="80"/>
        <end position="93"/>
    </location>
</feature>
<gene>
    <name evidence="2" type="ORF">RND81_06G003500</name>
</gene>
<dbReference type="PANTHER" id="PTHR31110">
    <property type="entry name" value="PESTICIDAL CRYSTAL CRY8BA PROTEIN"/>
    <property type="match status" value="1"/>
</dbReference>
<accession>A0AAW1K5P9</accession>
<dbReference type="PANTHER" id="PTHR31110:SF2">
    <property type="entry name" value="PESTICIDAL CRYSTAL CRY8BA PROTEIN"/>
    <property type="match status" value="1"/>
</dbReference>
<organism evidence="2 3">
    <name type="scientific">Saponaria officinalis</name>
    <name type="common">Common soapwort</name>
    <name type="synonym">Lychnis saponaria</name>
    <dbReference type="NCBI Taxonomy" id="3572"/>
    <lineage>
        <taxon>Eukaryota</taxon>
        <taxon>Viridiplantae</taxon>
        <taxon>Streptophyta</taxon>
        <taxon>Embryophyta</taxon>
        <taxon>Tracheophyta</taxon>
        <taxon>Spermatophyta</taxon>
        <taxon>Magnoliopsida</taxon>
        <taxon>eudicotyledons</taxon>
        <taxon>Gunneridae</taxon>
        <taxon>Pentapetalae</taxon>
        <taxon>Caryophyllales</taxon>
        <taxon>Caryophyllaceae</taxon>
        <taxon>Caryophylleae</taxon>
        <taxon>Saponaria</taxon>
    </lineage>
</organism>
<evidence type="ECO:0000313" key="2">
    <source>
        <dbReference type="EMBL" id="KAK9713111.1"/>
    </source>
</evidence>
<proteinExistence type="predicted"/>
<reference evidence="2 3" key="1">
    <citation type="submission" date="2024-03" db="EMBL/GenBank/DDBJ databases">
        <title>WGS assembly of Saponaria officinalis var. Norfolk2.</title>
        <authorList>
            <person name="Jenkins J."/>
            <person name="Shu S."/>
            <person name="Grimwood J."/>
            <person name="Barry K."/>
            <person name="Goodstein D."/>
            <person name="Schmutz J."/>
            <person name="Leebens-Mack J."/>
            <person name="Osbourn A."/>
        </authorList>
    </citation>
    <scope>NUCLEOTIDE SEQUENCE [LARGE SCALE GENOMIC DNA]</scope>
    <source>
        <strain evidence="3">cv. Norfolk2</strain>
        <strain evidence="2">JIC</strain>
        <tissue evidence="2">Leaf</tissue>
    </source>
</reference>
<evidence type="ECO:0000256" key="1">
    <source>
        <dbReference type="SAM" id="MobiDB-lite"/>
    </source>
</evidence>
<feature type="region of interest" description="Disordered" evidence="1">
    <location>
        <begin position="109"/>
        <end position="149"/>
    </location>
</feature>
<dbReference type="AlphaFoldDB" id="A0AAW1K5P9"/>
<dbReference type="Proteomes" id="UP001443914">
    <property type="component" value="Unassembled WGS sequence"/>
</dbReference>
<dbReference type="EMBL" id="JBDFQZ010000006">
    <property type="protein sequence ID" value="KAK9713111.1"/>
    <property type="molecule type" value="Genomic_DNA"/>
</dbReference>
<sequence length="1056" mass="118046">MGGFKNGGLKWVTKEGEFRKMNGMGIGSVPKAKPLPVNGEKFGSGSDMDLNSDSDDENYGGGRYSVESSPQDDKIRDQRSSSYPSNGGRSGATQKADIVRNIHCDASSMLSSKVPSHSRVKSSVDADEKVPPQSSQPRHPNFHASGHSPWSSVVSYDGCIRLCLDSWAKGCKEASFFLDNECAVLRDSFSLRHALLQSEEEVMSKRTSELISGAAAPKPKKMMGRIKVQVRKVKMGLDPQSGCSFPQMPKLEIERFQYCINTVKSRLSSGWEAVQRVNAAHHLPKEGSLSRKSLAYMHVGTQYMKDIVGLVRSGLSSSQKTSSLSENVQEAYSCLIRLKSSSDDDAVRMQPGSGETHIFFPGSLGDDLMIVVSDSKGNRCGCVTAQVALIMDSANDKVRWWPIYNEPDHEPVGKIQLYVNYLTSQDDNSHLKYGIVAETVAYDLVLESAMKAQQFQQRNLMLHGQWKWLVTEFASFYGVSDAYTKLRYLSYVMDVATPTADCLLLIHDLLSPVIMKGTALSHQEKRILGEMSDKIEEILALVFENYKSLDEQALSGLADVFKSTRVVAPALAPAIKLYGLQHDLLSPEARLKLCKHFQVAAKRRSRRHLSEIDDSVFTNEGGVVDDVTSATAYQKMKSICLSVKDEIYTDIAINNQNVLPSFLDLPNLTSSIYSVELSTKLRSFLKACPPTGPSSPVTDLVIAVADFERDLTLWYINHIKGGVDAKEIFGVYVSNWIKAKHSSLLESCRLSVVKGSTIKTQQLTSPLIDEIYDQLRQTLTDYEIIVHRWPQYAFVLENVMADVQNALVEALEKQYADVLSPLKDNLANLGLKYVQKFAKRADSYYSVPSELGIVLNSLRRMLDVLFPKIDTQLKTWSAFMVDPGNAVPGERLTEVTIMLRTKFRNLTQAVTEKLLENTRLQSTTKWKKIIQDFKDISAESDVQSRMQQLQEMVIKTIDHLHSILETCVFVSVCRGFWDRMGQEVLHCLENGKENRPLYKGLRIALRVLDETYASEMQRLLGNSVQSKDIEPPRTILEAHAMLSKDSTSTKDGTFYY</sequence>
<keyword evidence="3" id="KW-1185">Reference proteome</keyword>
<dbReference type="EMBL" id="JBDFQZ010000006">
    <property type="protein sequence ID" value="KAK9713112.1"/>
    <property type="molecule type" value="Genomic_DNA"/>
</dbReference>
<feature type="region of interest" description="Disordered" evidence="1">
    <location>
        <begin position="21"/>
        <end position="96"/>
    </location>
</feature>
<evidence type="ECO:0000313" key="3">
    <source>
        <dbReference type="Proteomes" id="UP001443914"/>
    </source>
</evidence>
<name>A0AAW1K5P9_SAPOF</name>
<comment type="caution">
    <text evidence="2">The sequence shown here is derived from an EMBL/GenBank/DDBJ whole genome shotgun (WGS) entry which is preliminary data.</text>
</comment>
<protein>
    <submittedName>
        <fullName evidence="2">Uncharacterized protein</fullName>
    </submittedName>
</protein>